<dbReference type="GO" id="GO:0043015">
    <property type="term" value="F:gamma-tubulin binding"/>
    <property type="evidence" value="ECO:0007669"/>
    <property type="project" value="InterPro"/>
</dbReference>
<dbReference type="GO" id="GO:0000278">
    <property type="term" value="P:mitotic cell cycle"/>
    <property type="evidence" value="ECO:0007669"/>
    <property type="project" value="TreeGrafter"/>
</dbReference>
<keyword evidence="10" id="KW-1185">Reference proteome</keyword>
<dbReference type="GO" id="GO:0044732">
    <property type="term" value="C:mitotic spindle pole body"/>
    <property type="evidence" value="ECO:0007669"/>
    <property type="project" value="TreeGrafter"/>
</dbReference>
<name>A0A0P1BQC9_9BASI</name>
<keyword evidence="3 5" id="KW-0493">Microtubule</keyword>
<dbReference type="GO" id="GO:0000930">
    <property type="term" value="C:gamma-tubulin complex"/>
    <property type="evidence" value="ECO:0007669"/>
    <property type="project" value="TreeGrafter"/>
</dbReference>
<evidence type="ECO:0000313" key="9">
    <source>
        <dbReference type="EMBL" id="CEH18556.1"/>
    </source>
</evidence>
<proteinExistence type="inferred from homology"/>
<dbReference type="InterPro" id="IPR042241">
    <property type="entry name" value="GCP_C_sf"/>
</dbReference>
<feature type="domain" description="Gamma tubulin complex component protein N-terminal" evidence="8">
    <location>
        <begin position="237"/>
        <end position="644"/>
    </location>
</feature>
<keyword evidence="2 5" id="KW-0963">Cytoplasm</keyword>
<feature type="compositionally biased region" description="Basic and acidic residues" evidence="6">
    <location>
        <begin position="404"/>
        <end position="413"/>
    </location>
</feature>
<accession>A0A0P1BQC9</accession>
<protein>
    <recommendedName>
        <fullName evidence="5">Spindle pole body component</fullName>
    </recommendedName>
</protein>
<keyword evidence="4 5" id="KW-0206">Cytoskeleton</keyword>
<evidence type="ECO:0000256" key="2">
    <source>
        <dbReference type="ARBA" id="ARBA00022490"/>
    </source>
</evidence>
<evidence type="ECO:0000256" key="6">
    <source>
        <dbReference type="SAM" id="MobiDB-lite"/>
    </source>
</evidence>
<dbReference type="PANTHER" id="PTHR19302:SF13">
    <property type="entry name" value="GAMMA-TUBULIN COMPLEX COMPONENT 2"/>
    <property type="match status" value="1"/>
</dbReference>
<dbReference type="PANTHER" id="PTHR19302">
    <property type="entry name" value="GAMMA TUBULIN COMPLEX PROTEIN"/>
    <property type="match status" value="1"/>
</dbReference>
<dbReference type="Pfam" id="PF04130">
    <property type="entry name" value="GCP_C_terminal"/>
    <property type="match status" value="1"/>
</dbReference>
<dbReference type="OrthoDB" id="2192946at2759"/>
<dbReference type="InterPro" id="IPR007259">
    <property type="entry name" value="GCP"/>
</dbReference>
<dbReference type="AlphaFoldDB" id="A0A0P1BQC9"/>
<sequence>MTDSRAGPSAAGAFETPAARTRVRRSTKQVSAKKFDKMLKNLSSVKKGSERFPHLRSGSIDSVPGPGAATNSPPVGVHGQADAREEQNAAPYTIGEEDEGGSRWTGGLGDNHLKTEYWLKTIKRNDWSEGLSKGPGLGPDGPTMAKVARRQLKGRDKVGQDSFAHEASTIFNPLTRRVPAATPHKIRGAAPRKPKMTARRDDDASAGDLTEVGAQTRDEDGTPLGLADRETQEALILHDLLNVLAGLEGQYITYEDRYKPNSPASQLRGATWSVDPALDPSLRDSVDRILPLATYYTSVFAFIDAKGTLEAGTVMHALCSAIRELLKDYQTLLVQLEHQLRVSRDLTLQRLFYYITPTLRTLQLVHGLTSAIRDITHAALMSEDSEEETDEDDDDEPSDDDDGSLERNRRDALGLDDDDGAEDALETVPGGPVKGGEILAMVWERCEKMRGDTTAHKLFMTLFQRASEPYGRIMLRWITTGELSDTYDEFMIAEDAHVNVASLESDPTDEYWDRKYTLRDDLVREQREQREQRGIDLAHEDEELGARGFLTGGARIPSFLMPWREKILLAGKYLNVIRECGKDVRNTGKRGGAGATEDRRADSGLDNVDVSPEVDGDLMSDQGFLRRIQEAYERANKALLRLLLVDHSIVPRMHSMRHYFLMSSSDFFSSFVEAAGKELRQKINPTHIRDTTGNRLQSHLGLVLGSSSTVGFTDSYREDVKIELATENAYDQLKRIAETKGGVEAAREQLARRAKDRNHDTIAILELLQFSFSVQFPASLVISKKAILRWQFLQRPLIHLKTLEGSLSALWLVHSGTIWREKLASFPALEQWKKCVFRLRHRMLYLIQSMIAFITAEVLEPNWKNLEEKLENAKTVDGLMHDHFNFLNVCRKECMLTDTRLVDALQKLTSTIGLFIDRHNQLVDQLTIERSHYLAAGQAGEESGVTMTQDLMPFLHKYEKSWESRLRNFKDVVSLLASTENPAAQPLMQRLINA</sequence>
<dbReference type="EMBL" id="CCYA01000275">
    <property type="protein sequence ID" value="CEH18556.1"/>
    <property type="molecule type" value="Genomic_DNA"/>
</dbReference>
<feature type="compositionally biased region" description="Basic residues" evidence="6">
    <location>
        <begin position="184"/>
        <end position="197"/>
    </location>
</feature>
<dbReference type="Pfam" id="PF17681">
    <property type="entry name" value="GCP_N_terminal"/>
    <property type="match status" value="1"/>
</dbReference>
<reference evidence="9 10" key="1">
    <citation type="submission" date="2014-09" db="EMBL/GenBank/DDBJ databases">
        <authorList>
            <person name="Magalhaes I.L.F."/>
            <person name="Oliveira U."/>
            <person name="Santos F.R."/>
            <person name="Vidigal T.H.D.A."/>
            <person name="Brescovit A.D."/>
            <person name="Santos A.J."/>
        </authorList>
    </citation>
    <scope>NUCLEOTIDE SEQUENCE [LARGE SCALE GENOMIC DNA]</scope>
</reference>
<dbReference type="Gene3D" id="1.20.120.1900">
    <property type="entry name" value="Gamma-tubulin complex, C-terminal domain"/>
    <property type="match status" value="1"/>
</dbReference>
<dbReference type="InterPro" id="IPR040457">
    <property type="entry name" value="GCP_C"/>
</dbReference>
<dbReference type="STRING" id="401625.A0A0P1BQC9"/>
<dbReference type="GO" id="GO:0000922">
    <property type="term" value="C:spindle pole"/>
    <property type="evidence" value="ECO:0007669"/>
    <property type="project" value="InterPro"/>
</dbReference>
<dbReference type="InterPro" id="IPR041470">
    <property type="entry name" value="GCP_N"/>
</dbReference>
<evidence type="ECO:0000313" key="10">
    <source>
        <dbReference type="Proteomes" id="UP000054845"/>
    </source>
</evidence>
<dbReference type="GO" id="GO:0051321">
    <property type="term" value="P:meiotic cell cycle"/>
    <property type="evidence" value="ECO:0007669"/>
    <property type="project" value="TreeGrafter"/>
</dbReference>
<dbReference type="GO" id="GO:0007020">
    <property type="term" value="P:microtubule nucleation"/>
    <property type="evidence" value="ECO:0007669"/>
    <property type="project" value="InterPro"/>
</dbReference>
<dbReference type="GO" id="GO:0051011">
    <property type="term" value="F:microtubule minus-end binding"/>
    <property type="evidence" value="ECO:0007669"/>
    <property type="project" value="TreeGrafter"/>
</dbReference>
<evidence type="ECO:0000256" key="4">
    <source>
        <dbReference type="ARBA" id="ARBA00023212"/>
    </source>
</evidence>
<evidence type="ECO:0000256" key="1">
    <source>
        <dbReference type="ARBA" id="ARBA00010337"/>
    </source>
</evidence>
<comment type="subcellular location">
    <subcellularLocation>
        <location evidence="5">Cytoplasm</location>
        <location evidence="5">Cytoskeleton</location>
        <location evidence="5">Microtubule organizing center</location>
    </subcellularLocation>
</comment>
<dbReference type="GO" id="GO:0005874">
    <property type="term" value="C:microtubule"/>
    <property type="evidence" value="ECO:0007669"/>
    <property type="project" value="UniProtKB-KW"/>
</dbReference>
<dbReference type="Proteomes" id="UP000054845">
    <property type="component" value="Unassembled WGS sequence"/>
</dbReference>
<feature type="compositionally biased region" description="Acidic residues" evidence="6">
    <location>
        <begin position="383"/>
        <end position="403"/>
    </location>
</feature>
<feature type="compositionally biased region" description="Acidic residues" evidence="6">
    <location>
        <begin position="414"/>
        <end position="425"/>
    </location>
</feature>
<evidence type="ECO:0000256" key="3">
    <source>
        <dbReference type="ARBA" id="ARBA00022701"/>
    </source>
</evidence>
<evidence type="ECO:0000256" key="5">
    <source>
        <dbReference type="RuleBase" id="RU363050"/>
    </source>
</evidence>
<comment type="similarity">
    <text evidence="1 5">Belongs to the TUBGCP family.</text>
</comment>
<organism evidence="9 10">
    <name type="scientific">Ceraceosorus bombacis</name>
    <dbReference type="NCBI Taxonomy" id="401625"/>
    <lineage>
        <taxon>Eukaryota</taxon>
        <taxon>Fungi</taxon>
        <taxon>Dikarya</taxon>
        <taxon>Basidiomycota</taxon>
        <taxon>Ustilaginomycotina</taxon>
        <taxon>Exobasidiomycetes</taxon>
        <taxon>Ceraceosorales</taxon>
        <taxon>Ceraceosoraceae</taxon>
        <taxon>Ceraceosorus</taxon>
    </lineage>
</organism>
<dbReference type="GO" id="GO:0031122">
    <property type="term" value="P:cytoplasmic microtubule organization"/>
    <property type="evidence" value="ECO:0007669"/>
    <property type="project" value="TreeGrafter"/>
</dbReference>
<evidence type="ECO:0000259" key="7">
    <source>
        <dbReference type="Pfam" id="PF04130"/>
    </source>
</evidence>
<feature type="region of interest" description="Disordered" evidence="6">
    <location>
        <begin position="585"/>
        <end position="611"/>
    </location>
</feature>
<dbReference type="GO" id="GO:0051225">
    <property type="term" value="P:spindle assembly"/>
    <property type="evidence" value="ECO:0007669"/>
    <property type="project" value="TreeGrafter"/>
</dbReference>
<feature type="region of interest" description="Disordered" evidence="6">
    <location>
        <begin position="174"/>
        <end position="225"/>
    </location>
</feature>
<feature type="region of interest" description="Disordered" evidence="6">
    <location>
        <begin position="381"/>
        <end position="432"/>
    </location>
</feature>
<evidence type="ECO:0000259" key="8">
    <source>
        <dbReference type="Pfam" id="PF17681"/>
    </source>
</evidence>
<feature type="domain" description="Gamma tubulin complex component C-terminal" evidence="7">
    <location>
        <begin position="652"/>
        <end position="991"/>
    </location>
</feature>
<feature type="region of interest" description="Disordered" evidence="6">
    <location>
        <begin position="1"/>
        <end position="81"/>
    </location>
</feature>